<dbReference type="EMBL" id="VOEJ01000008">
    <property type="protein sequence ID" value="TWR25918.1"/>
    <property type="molecule type" value="Genomic_DNA"/>
</dbReference>
<dbReference type="InterPro" id="IPR036649">
    <property type="entry name" value="Pyrophosphatase_sf"/>
</dbReference>
<dbReference type="Gene3D" id="3.90.80.10">
    <property type="entry name" value="Inorganic pyrophosphatase"/>
    <property type="match status" value="1"/>
</dbReference>
<keyword evidence="5" id="KW-0460">Magnesium</keyword>
<proteinExistence type="predicted"/>
<dbReference type="SUPFAM" id="SSF50324">
    <property type="entry name" value="Inorganic pyrophosphatase"/>
    <property type="match status" value="1"/>
</dbReference>
<evidence type="ECO:0000313" key="7">
    <source>
        <dbReference type="Proteomes" id="UP000320042"/>
    </source>
</evidence>
<keyword evidence="4" id="KW-0378">Hydrolase</keyword>
<evidence type="ECO:0000313" key="6">
    <source>
        <dbReference type="EMBL" id="TWR25918.1"/>
    </source>
</evidence>
<organism evidence="6 7">
    <name type="scientific">Mucilaginibacter pallidiroseus</name>
    <dbReference type="NCBI Taxonomy" id="2599295"/>
    <lineage>
        <taxon>Bacteria</taxon>
        <taxon>Pseudomonadati</taxon>
        <taxon>Bacteroidota</taxon>
        <taxon>Sphingobacteriia</taxon>
        <taxon>Sphingobacteriales</taxon>
        <taxon>Sphingobacteriaceae</taxon>
        <taxon>Mucilaginibacter</taxon>
    </lineage>
</organism>
<dbReference type="PROSITE" id="PS00387">
    <property type="entry name" value="PPASE"/>
    <property type="match status" value="1"/>
</dbReference>
<dbReference type="Proteomes" id="UP000320042">
    <property type="component" value="Unassembled WGS sequence"/>
</dbReference>
<gene>
    <name evidence="6" type="ORF">FPZ43_16505</name>
</gene>
<name>A0A563U3J4_9SPHI</name>
<evidence type="ECO:0000256" key="5">
    <source>
        <dbReference type="ARBA" id="ARBA00022842"/>
    </source>
</evidence>
<evidence type="ECO:0000256" key="2">
    <source>
        <dbReference type="ARBA" id="ARBA00012146"/>
    </source>
</evidence>
<dbReference type="EC" id="3.6.1.1" evidence="2"/>
<keyword evidence="7" id="KW-1185">Reference proteome</keyword>
<evidence type="ECO:0000256" key="1">
    <source>
        <dbReference type="ARBA" id="ARBA00001946"/>
    </source>
</evidence>
<accession>A0A563U3J4</accession>
<dbReference type="GO" id="GO:0006796">
    <property type="term" value="P:phosphate-containing compound metabolic process"/>
    <property type="evidence" value="ECO:0007669"/>
    <property type="project" value="InterPro"/>
</dbReference>
<dbReference type="GO" id="GO:0005737">
    <property type="term" value="C:cytoplasm"/>
    <property type="evidence" value="ECO:0007669"/>
    <property type="project" value="InterPro"/>
</dbReference>
<dbReference type="GO" id="GO:0004427">
    <property type="term" value="F:inorganic diphosphate phosphatase activity"/>
    <property type="evidence" value="ECO:0007669"/>
    <property type="project" value="UniProtKB-EC"/>
</dbReference>
<sequence length="160" mass="17455">MADMDPVTVIIESPKGSGHKYDYEPKLDKFKLNKILPAGMVFPFDFGFIPGTKGGDGDPLDVLVVSEITGFPGCVVDCRIVGAIKVEQTERDGSTMRNDRFFGVPVVSHLFAQVNEIADLPAAIMEEIEAFFGNYNKLAGKEFKVIGHATAKDAVEMINK</sequence>
<evidence type="ECO:0000256" key="3">
    <source>
        <dbReference type="ARBA" id="ARBA00022723"/>
    </source>
</evidence>
<dbReference type="InterPro" id="IPR008162">
    <property type="entry name" value="Pyrophosphatase"/>
</dbReference>
<keyword evidence="3" id="KW-0479">Metal-binding</keyword>
<reference evidence="6 7" key="1">
    <citation type="submission" date="2019-07" db="EMBL/GenBank/DDBJ databases">
        <authorList>
            <person name="Kim J."/>
        </authorList>
    </citation>
    <scope>NUCLEOTIDE SEQUENCE [LARGE SCALE GENOMIC DNA]</scope>
    <source>
        <strain evidence="7">dk17</strain>
    </source>
</reference>
<dbReference type="Pfam" id="PF00719">
    <property type="entry name" value="Pyrophosphatase"/>
    <property type="match status" value="1"/>
</dbReference>
<dbReference type="AlphaFoldDB" id="A0A563U3J4"/>
<comment type="caution">
    <text evidence="6">The sequence shown here is derived from an EMBL/GenBank/DDBJ whole genome shotgun (WGS) entry which is preliminary data.</text>
</comment>
<evidence type="ECO:0000256" key="4">
    <source>
        <dbReference type="ARBA" id="ARBA00022801"/>
    </source>
</evidence>
<dbReference type="PANTHER" id="PTHR10286">
    <property type="entry name" value="INORGANIC PYROPHOSPHATASE"/>
    <property type="match status" value="1"/>
</dbReference>
<comment type="cofactor">
    <cofactor evidence="1">
        <name>Mg(2+)</name>
        <dbReference type="ChEBI" id="CHEBI:18420"/>
    </cofactor>
</comment>
<dbReference type="OrthoDB" id="5187599at2"/>
<protein>
    <recommendedName>
        <fullName evidence="2">inorganic diphosphatase</fullName>
        <ecNumber evidence="2">3.6.1.1</ecNumber>
    </recommendedName>
</protein>
<dbReference type="GO" id="GO:0000287">
    <property type="term" value="F:magnesium ion binding"/>
    <property type="evidence" value="ECO:0007669"/>
    <property type="project" value="InterPro"/>
</dbReference>